<dbReference type="EMBL" id="SLXQ01000001">
    <property type="protein sequence ID" value="TCP57496.1"/>
    <property type="molecule type" value="Genomic_DNA"/>
</dbReference>
<dbReference type="InterPro" id="IPR000073">
    <property type="entry name" value="AB_hydrolase_1"/>
</dbReference>
<dbReference type="OrthoDB" id="7185741at2"/>
<accession>A0A4V2SV83</accession>
<protein>
    <submittedName>
        <fullName evidence="2">Pimeloyl-ACP methyl ester carboxylesterase</fullName>
    </submittedName>
</protein>
<reference evidence="2 3" key="1">
    <citation type="submission" date="2019-03" db="EMBL/GenBank/DDBJ databases">
        <title>Genomic Encyclopedia of Type Strains, Phase IV (KMG-IV): sequencing the most valuable type-strain genomes for metagenomic binning, comparative biology and taxonomic classification.</title>
        <authorList>
            <person name="Goeker M."/>
        </authorList>
    </citation>
    <scope>NUCLEOTIDE SEQUENCE [LARGE SCALE GENOMIC DNA]</scope>
    <source>
        <strain evidence="2 3">DSM 45765</strain>
    </source>
</reference>
<dbReference type="InterPro" id="IPR029058">
    <property type="entry name" value="AB_hydrolase_fold"/>
</dbReference>
<dbReference type="GO" id="GO:0004806">
    <property type="term" value="F:triacylglycerol lipase activity"/>
    <property type="evidence" value="ECO:0007669"/>
    <property type="project" value="TreeGrafter"/>
</dbReference>
<keyword evidence="3" id="KW-1185">Reference proteome</keyword>
<feature type="domain" description="AB hydrolase-1" evidence="1">
    <location>
        <begin position="40"/>
        <end position="285"/>
    </location>
</feature>
<dbReference type="Pfam" id="PF12697">
    <property type="entry name" value="Abhydrolase_6"/>
    <property type="match status" value="1"/>
</dbReference>
<name>A0A4V2SV83_9PSEU</name>
<dbReference type="RefSeq" id="WP_132875967.1">
    <property type="nucleotide sequence ID" value="NZ_SLXQ01000001.1"/>
</dbReference>
<dbReference type="PANTHER" id="PTHR43433">
    <property type="entry name" value="HYDROLASE, ALPHA/BETA FOLD FAMILY PROTEIN"/>
    <property type="match status" value="1"/>
</dbReference>
<comment type="caution">
    <text evidence="2">The sequence shown here is derived from an EMBL/GenBank/DDBJ whole genome shotgun (WGS) entry which is preliminary data.</text>
</comment>
<dbReference type="Proteomes" id="UP000294911">
    <property type="component" value="Unassembled WGS sequence"/>
</dbReference>
<proteinExistence type="predicted"/>
<dbReference type="AlphaFoldDB" id="A0A4V2SV83"/>
<dbReference type="Gene3D" id="3.40.50.1820">
    <property type="entry name" value="alpha/beta hydrolase"/>
    <property type="match status" value="1"/>
</dbReference>
<dbReference type="InterPro" id="IPR050471">
    <property type="entry name" value="AB_hydrolase"/>
</dbReference>
<evidence type="ECO:0000313" key="3">
    <source>
        <dbReference type="Proteomes" id="UP000294911"/>
    </source>
</evidence>
<gene>
    <name evidence="2" type="ORF">EV191_1011453</name>
</gene>
<dbReference type="GO" id="GO:0046503">
    <property type="term" value="P:glycerolipid catabolic process"/>
    <property type="evidence" value="ECO:0007669"/>
    <property type="project" value="TreeGrafter"/>
</dbReference>
<sequence length="295" mass="31715">MRNVEHTWVALGERRLCTKITGSGPSVVLDCGGTGEGIGGWGEHLEAGIGEFATAVAYDRAGIGRSDGPRARTVGEMAEDLHRMVRAAELELPAVFVGWSHGALVVQLYAARYPQDVAGLLFIDPTPAKPSPAPTAVVRALQQLSATPLHLLAAGAATGMFRSRLGRAIARRFAGAQATEEGLRQALEFVNSPAKIRQLAGTITRLDQQITEVHEAFADPEVRLPDVPTTVLTAGSRPARMPEKYRAHLDASHQWLADLSPQGRVVIAEQATHQLPLEHPKTVIAELRELLHRAA</sequence>
<dbReference type="PANTHER" id="PTHR43433:SF5">
    <property type="entry name" value="AB HYDROLASE-1 DOMAIN-CONTAINING PROTEIN"/>
    <property type="match status" value="1"/>
</dbReference>
<organism evidence="2 3">
    <name type="scientific">Tamaricihabitans halophyticus</name>
    <dbReference type="NCBI Taxonomy" id="1262583"/>
    <lineage>
        <taxon>Bacteria</taxon>
        <taxon>Bacillati</taxon>
        <taxon>Actinomycetota</taxon>
        <taxon>Actinomycetes</taxon>
        <taxon>Pseudonocardiales</taxon>
        <taxon>Pseudonocardiaceae</taxon>
        <taxon>Tamaricihabitans</taxon>
    </lineage>
</organism>
<dbReference type="SUPFAM" id="SSF53474">
    <property type="entry name" value="alpha/beta-Hydrolases"/>
    <property type="match status" value="1"/>
</dbReference>
<evidence type="ECO:0000313" key="2">
    <source>
        <dbReference type="EMBL" id="TCP57496.1"/>
    </source>
</evidence>
<evidence type="ECO:0000259" key="1">
    <source>
        <dbReference type="Pfam" id="PF12697"/>
    </source>
</evidence>